<name>A0A0G9H2K1_9GAMM</name>
<dbReference type="Proteomes" id="UP000035481">
    <property type="component" value="Unassembled WGS sequence"/>
</dbReference>
<reference evidence="1 2" key="1">
    <citation type="journal article" date="2015" name="Antonie Van Leeuwenhoek">
        <title>A phylogenomic and molecular marker based taxonomic framework for the order Xanthomonadales: proposal to transfer the families Algiphilaceae and Solimonadaceae to the order Nevskiales ord. nov. and to create a new family within the order Xanthomonadales, the family Rhodanobacteraceae fam. nov., containing the genus Rhodanobacter and its closest relatives.</title>
        <authorList>
            <person name="Naushad S."/>
            <person name="Adeolu M."/>
            <person name="Wong S."/>
            <person name="Sohail M."/>
            <person name="Schellhorn H.E."/>
            <person name="Gupta R.S."/>
        </authorList>
    </citation>
    <scope>NUCLEOTIDE SEQUENCE [LARGE SCALE GENOMIC DNA]</scope>
    <source>
        <strain evidence="1 2">DSM 16301</strain>
    </source>
</reference>
<comment type="caution">
    <text evidence="1">The sequence shown here is derived from an EMBL/GenBank/DDBJ whole genome shotgun (WGS) entry which is preliminary data.</text>
</comment>
<dbReference type="EMBL" id="JPLA01000028">
    <property type="protein sequence ID" value="KLD63429.1"/>
    <property type="molecule type" value="Genomic_DNA"/>
</dbReference>
<dbReference type="AlphaFoldDB" id="A0A0G9H2K1"/>
<gene>
    <name evidence="1" type="ORF">Y882_11705</name>
</gene>
<accession>A0A0G9H2K1</accession>
<sequence length="145" mass="15182">MAQGESVLLAGALLFLGLEGSISAEHSVASVINDCWKGHDHAGMSACVEARAKDAQMSLGQAERVAGDVIRASVDEAPGFPKYRREAMAGLHLASGAFSKYVASECSYEVSLAVKGNSSEDVRLACVAVPSEERAKLIRAAHPLP</sequence>
<proteinExistence type="predicted"/>
<evidence type="ECO:0008006" key="3">
    <source>
        <dbReference type="Google" id="ProtNLM"/>
    </source>
</evidence>
<dbReference type="Gene3D" id="1.20.1270.180">
    <property type="match status" value="1"/>
</dbReference>
<protein>
    <recommendedName>
        <fullName evidence="3">Lysozyme inhibitor LprI N-terminal domain-containing protein</fullName>
    </recommendedName>
</protein>
<evidence type="ECO:0000313" key="1">
    <source>
        <dbReference type="EMBL" id="KLD63429.1"/>
    </source>
</evidence>
<dbReference type="PATRIC" id="fig|1440762.4.peg.1841"/>
<evidence type="ECO:0000313" key="2">
    <source>
        <dbReference type="Proteomes" id="UP000035481"/>
    </source>
</evidence>
<organism evidence="1 2">
    <name type="scientific">Dyella japonica DSM 16301</name>
    <dbReference type="NCBI Taxonomy" id="1440762"/>
    <lineage>
        <taxon>Bacteria</taxon>
        <taxon>Pseudomonadati</taxon>
        <taxon>Pseudomonadota</taxon>
        <taxon>Gammaproteobacteria</taxon>
        <taxon>Lysobacterales</taxon>
        <taxon>Rhodanobacteraceae</taxon>
        <taxon>Dyella</taxon>
    </lineage>
</organism>